<dbReference type="PIRSF" id="PIRSF009320">
    <property type="entry name" value="Nuc_binding_HP_1000"/>
    <property type="match status" value="1"/>
</dbReference>
<name>A0A2M9XAH3_9LEPT</name>
<feature type="domain" description="AAA" evidence="1">
    <location>
        <begin position="3"/>
        <end position="175"/>
    </location>
</feature>
<evidence type="ECO:0000313" key="3">
    <source>
        <dbReference type="Proteomes" id="UP000232196"/>
    </source>
</evidence>
<accession>A0A2M9XAH3</accession>
<dbReference type="Proteomes" id="UP000232196">
    <property type="component" value="Unassembled WGS sequence"/>
</dbReference>
<dbReference type="Pfam" id="PF13614">
    <property type="entry name" value="AAA_31"/>
    <property type="match status" value="1"/>
</dbReference>
<sequence>MIVVSIANQKGGEGKTTTSLNLAWGLARRGKKTLLIDIDPQANSTGIFLNPEGLDKSMHNIFQSKAKIREVMVKTEVENLNIAPSRLTLAEAETIAAIVDAPYILRDALADLEKEIDFCVIDCPPSLSIFTINALVASNYVIIPLQAEKFSVDGILGLQQTITSIKKRINPSLEIMGALVTQLKPQTLLTKTIIPVLTKYFRIFDNSISDGVAVGESHLARKSVYEYNKSSRQAQEYEGFIEEFLNELKK</sequence>
<dbReference type="InterPro" id="IPR027417">
    <property type="entry name" value="P-loop_NTPase"/>
</dbReference>
<dbReference type="PANTHER" id="PTHR13696:SF52">
    <property type="entry name" value="PARA FAMILY PROTEIN CT_582"/>
    <property type="match status" value="1"/>
</dbReference>
<evidence type="ECO:0000313" key="2">
    <source>
        <dbReference type="EMBL" id="PJZ24690.1"/>
    </source>
</evidence>
<evidence type="ECO:0000259" key="1">
    <source>
        <dbReference type="Pfam" id="PF13614"/>
    </source>
</evidence>
<keyword evidence="3" id="KW-1185">Reference proteome</keyword>
<dbReference type="FunFam" id="3.40.50.300:FF:000285">
    <property type="entry name" value="Sporulation initiation inhibitor Soj"/>
    <property type="match status" value="1"/>
</dbReference>
<dbReference type="AlphaFoldDB" id="A0A2M9XAH3"/>
<gene>
    <name evidence="2" type="ORF">CH357_13965</name>
</gene>
<dbReference type="InterPro" id="IPR025669">
    <property type="entry name" value="AAA_dom"/>
</dbReference>
<proteinExistence type="predicted"/>
<dbReference type="RefSeq" id="WP_100707387.1">
    <property type="nucleotide sequence ID" value="NZ_NPDL01000006.1"/>
</dbReference>
<organism evidence="2 3">
    <name type="scientific">Leptospira hartskeerlii</name>
    <dbReference type="NCBI Taxonomy" id="2023177"/>
    <lineage>
        <taxon>Bacteria</taxon>
        <taxon>Pseudomonadati</taxon>
        <taxon>Spirochaetota</taxon>
        <taxon>Spirochaetia</taxon>
        <taxon>Leptospirales</taxon>
        <taxon>Leptospiraceae</taxon>
        <taxon>Leptospira</taxon>
    </lineage>
</organism>
<dbReference type="SUPFAM" id="SSF52540">
    <property type="entry name" value="P-loop containing nucleoside triphosphate hydrolases"/>
    <property type="match status" value="1"/>
</dbReference>
<dbReference type="EMBL" id="NPDN01000007">
    <property type="protein sequence ID" value="PJZ24690.1"/>
    <property type="molecule type" value="Genomic_DNA"/>
</dbReference>
<dbReference type="Gene3D" id="3.40.50.300">
    <property type="entry name" value="P-loop containing nucleotide triphosphate hydrolases"/>
    <property type="match status" value="1"/>
</dbReference>
<comment type="caution">
    <text evidence="2">The sequence shown here is derived from an EMBL/GenBank/DDBJ whole genome shotgun (WGS) entry which is preliminary data.</text>
</comment>
<protein>
    <submittedName>
        <fullName evidence="2">Chromosome partitioning protein ParA</fullName>
    </submittedName>
</protein>
<reference evidence="2 3" key="1">
    <citation type="submission" date="2017-07" db="EMBL/GenBank/DDBJ databases">
        <title>Leptospira spp. isolated from tropical soils.</title>
        <authorList>
            <person name="Thibeaux R."/>
            <person name="Iraola G."/>
            <person name="Ferres I."/>
            <person name="Bierque E."/>
            <person name="Girault D."/>
            <person name="Soupe-Gilbert M.-E."/>
            <person name="Picardeau M."/>
            <person name="Goarant C."/>
        </authorList>
    </citation>
    <scope>NUCLEOTIDE SEQUENCE [LARGE SCALE GENOMIC DNA]</scope>
    <source>
        <strain evidence="2 3">MCA1-C-A1</strain>
    </source>
</reference>
<dbReference type="PANTHER" id="PTHR13696">
    <property type="entry name" value="P-LOOP CONTAINING NUCLEOSIDE TRIPHOSPHATE HYDROLASE"/>
    <property type="match status" value="1"/>
</dbReference>
<dbReference type="OrthoDB" id="9815116at2"/>
<dbReference type="InterPro" id="IPR050678">
    <property type="entry name" value="DNA_Partitioning_ATPase"/>
</dbReference>
<dbReference type="CDD" id="cd02042">
    <property type="entry name" value="ParAB_family"/>
    <property type="match status" value="1"/>
</dbReference>